<dbReference type="InterPro" id="IPR051935">
    <property type="entry name" value="HSDL2"/>
</dbReference>
<dbReference type="Gene3D" id="3.40.50.720">
    <property type="entry name" value="NAD(P)-binding Rossmann-like Domain"/>
    <property type="match status" value="1"/>
</dbReference>
<dbReference type="PANTHER" id="PTHR42808">
    <property type="entry name" value="HYDROXYSTEROID DEHYDROGENASE-LIKE PROTEIN 2"/>
    <property type="match status" value="1"/>
</dbReference>
<evidence type="ECO:0000256" key="4">
    <source>
        <dbReference type="ARBA" id="ARBA00023002"/>
    </source>
</evidence>
<accession>A0A7W3PAT3</accession>
<dbReference type="InterPro" id="IPR020904">
    <property type="entry name" value="Sc_DH/Rdtase_CS"/>
</dbReference>
<dbReference type="Proteomes" id="UP000580910">
    <property type="component" value="Unassembled WGS sequence"/>
</dbReference>
<keyword evidence="4" id="KW-0560">Oxidoreductase</keyword>
<keyword evidence="7" id="KW-1185">Reference proteome</keyword>
<sequence length="274" mass="28618">MAEDALAGRTIVMSGGSRGIGLAILLAAAEQGANAVLLAKTDAPHPRLPGTIHTAVAEIEAAGGRAIAVLGDVRSEDDCARAAASAHDEFGGIDVVINNASAMSQTSTADLSLKRYDLMADVNIRGTFSLTQACLPALRDAAEAHILTLSPPLNLAPHWLGRFPAYTMTKYAMTVLTLGWAAELDGIDASCLWPQTRIATTVVKNLLGGDEAVAKSRDPRIMADAAVAMLAAPRGCYNGQALIDVDVLRDAGIIDLSIYGGTDQPTLDLYVDPR</sequence>
<dbReference type="GO" id="GO:0016491">
    <property type="term" value="F:oxidoreductase activity"/>
    <property type="evidence" value="ECO:0007669"/>
    <property type="project" value="UniProtKB-KW"/>
</dbReference>
<evidence type="ECO:0000313" key="7">
    <source>
        <dbReference type="Proteomes" id="UP000580910"/>
    </source>
</evidence>
<keyword evidence="5" id="KW-0576">Peroxisome</keyword>
<dbReference type="InterPro" id="IPR002347">
    <property type="entry name" value="SDR_fam"/>
</dbReference>
<proteinExistence type="inferred from homology"/>
<organism evidence="6 7">
    <name type="scientific">Nocardioides ginsengisegetis</name>
    <dbReference type="NCBI Taxonomy" id="661491"/>
    <lineage>
        <taxon>Bacteria</taxon>
        <taxon>Bacillati</taxon>
        <taxon>Actinomycetota</taxon>
        <taxon>Actinomycetes</taxon>
        <taxon>Propionibacteriales</taxon>
        <taxon>Nocardioidaceae</taxon>
        <taxon>Nocardioides</taxon>
    </lineage>
</organism>
<evidence type="ECO:0000256" key="1">
    <source>
        <dbReference type="ARBA" id="ARBA00004275"/>
    </source>
</evidence>
<name>A0A7W3PAT3_9ACTN</name>
<dbReference type="NCBIfam" id="NF006133">
    <property type="entry name" value="PRK08278.1"/>
    <property type="match status" value="1"/>
</dbReference>
<dbReference type="RefSeq" id="WP_182540766.1">
    <property type="nucleotide sequence ID" value="NZ_JACGXA010000001.1"/>
</dbReference>
<evidence type="ECO:0000256" key="3">
    <source>
        <dbReference type="ARBA" id="ARBA00022857"/>
    </source>
</evidence>
<dbReference type="PANTHER" id="PTHR42808:SF3">
    <property type="entry name" value="HYDROXYSTEROID DEHYDROGENASE-LIKE PROTEIN 2"/>
    <property type="match status" value="1"/>
</dbReference>
<dbReference type="FunFam" id="3.40.50.720:FF:000301">
    <property type="entry name" value="Hydroxysteroid dehydrogenase like 2"/>
    <property type="match status" value="1"/>
</dbReference>
<dbReference type="SUPFAM" id="SSF51735">
    <property type="entry name" value="NAD(P)-binding Rossmann-fold domains"/>
    <property type="match status" value="1"/>
</dbReference>
<comment type="similarity">
    <text evidence="2">Belongs to the short-chain dehydrogenases/reductases (SDR) family.</text>
</comment>
<evidence type="ECO:0000313" key="6">
    <source>
        <dbReference type="EMBL" id="MBA8804928.1"/>
    </source>
</evidence>
<evidence type="ECO:0000256" key="5">
    <source>
        <dbReference type="ARBA" id="ARBA00023140"/>
    </source>
</evidence>
<comment type="subcellular location">
    <subcellularLocation>
        <location evidence="1">Peroxisome</location>
    </subcellularLocation>
</comment>
<dbReference type="AlphaFoldDB" id="A0A7W3PAT3"/>
<keyword evidence="3" id="KW-0521">NADP</keyword>
<dbReference type="InterPro" id="IPR036291">
    <property type="entry name" value="NAD(P)-bd_dom_sf"/>
</dbReference>
<comment type="caution">
    <text evidence="6">The sequence shown here is derived from an EMBL/GenBank/DDBJ whole genome shotgun (WGS) entry which is preliminary data.</text>
</comment>
<dbReference type="PRINTS" id="PR00081">
    <property type="entry name" value="GDHRDH"/>
</dbReference>
<reference evidence="6 7" key="1">
    <citation type="submission" date="2020-07" db="EMBL/GenBank/DDBJ databases">
        <title>Sequencing the genomes of 1000 actinobacteria strains.</title>
        <authorList>
            <person name="Klenk H.-P."/>
        </authorList>
    </citation>
    <scope>NUCLEOTIDE SEQUENCE [LARGE SCALE GENOMIC DNA]</scope>
    <source>
        <strain evidence="6 7">DSM 21349</strain>
    </source>
</reference>
<gene>
    <name evidence="6" type="ORF">FB382_003219</name>
</gene>
<evidence type="ECO:0000256" key="2">
    <source>
        <dbReference type="ARBA" id="ARBA00006484"/>
    </source>
</evidence>
<dbReference type="PROSITE" id="PS00061">
    <property type="entry name" value="ADH_SHORT"/>
    <property type="match status" value="1"/>
</dbReference>
<dbReference type="Pfam" id="PF00106">
    <property type="entry name" value="adh_short"/>
    <property type="match status" value="1"/>
</dbReference>
<protein>
    <submittedName>
        <fullName evidence="6">NAD(P)-dependent dehydrogenase (Short-subunit alcohol dehydrogenase family)</fullName>
    </submittedName>
</protein>
<dbReference type="EMBL" id="JACGXA010000001">
    <property type="protein sequence ID" value="MBA8804928.1"/>
    <property type="molecule type" value="Genomic_DNA"/>
</dbReference>